<dbReference type="AlphaFoldDB" id="A0A2P9AXY9"/>
<gene>
    <name evidence="3" type="ORF">BQ8482_960007</name>
</gene>
<evidence type="ECO:0000259" key="2">
    <source>
        <dbReference type="Pfam" id="PF03466"/>
    </source>
</evidence>
<dbReference type="InterPro" id="IPR005119">
    <property type="entry name" value="LysR_subst-bd"/>
</dbReference>
<dbReference type="Pfam" id="PF03466">
    <property type="entry name" value="LysR_substrate"/>
    <property type="match status" value="1"/>
</dbReference>
<dbReference type="Gene3D" id="3.40.190.290">
    <property type="match status" value="1"/>
</dbReference>
<dbReference type="InterPro" id="IPR058163">
    <property type="entry name" value="LysR-type_TF_proteobact-type"/>
</dbReference>
<reference evidence="4" key="1">
    <citation type="submission" date="2016-12" db="EMBL/GenBank/DDBJ databases">
        <authorList>
            <person name="Brunel B."/>
        </authorList>
    </citation>
    <scope>NUCLEOTIDE SEQUENCE [LARGE SCALE GENOMIC DNA]</scope>
</reference>
<dbReference type="PANTHER" id="PTHR30537:SF5">
    <property type="entry name" value="HTH-TYPE TRANSCRIPTIONAL ACTIVATOR TTDR-RELATED"/>
    <property type="match status" value="1"/>
</dbReference>
<dbReference type="PANTHER" id="PTHR30537">
    <property type="entry name" value="HTH-TYPE TRANSCRIPTIONAL REGULATOR"/>
    <property type="match status" value="1"/>
</dbReference>
<accession>A0A2P9AXY9</accession>
<proteinExistence type="inferred from homology"/>
<evidence type="ECO:0000256" key="1">
    <source>
        <dbReference type="ARBA" id="ARBA00009437"/>
    </source>
</evidence>
<name>A0A2P9AXY9_9HYPH</name>
<dbReference type="Proteomes" id="UP000245698">
    <property type="component" value="Unassembled WGS sequence"/>
</dbReference>
<dbReference type="SUPFAM" id="SSF53850">
    <property type="entry name" value="Periplasmic binding protein-like II"/>
    <property type="match status" value="1"/>
</dbReference>
<dbReference type="RefSeq" id="WP_280178900.1">
    <property type="nucleotide sequence ID" value="NZ_FUIG01000110.1"/>
</dbReference>
<comment type="similarity">
    <text evidence="1">Belongs to the LysR transcriptional regulatory family.</text>
</comment>
<organism evidence="3 4">
    <name type="scientific">Mesorhizobium delmotii</name>
    <dbReference type="NCBI Taxonomy" id="1631247"/>
    <lineage>
        <taxon>Bacteria</taxon>
        <taxon>Pseudomonadati</taxon>
        <taxon>Pseudomonadota</taxon>
        <taxon>Alphaproteobacteria</taxon>
        <taxon>Hyphomicrobiales</taxon>
        <taxon>Phyllobacteriaceae</taxon>
        <taxon>Mesorhizobium</taxon>
    </lineage>
</organism>
<feature type="domain" description="LysR substrate-binding" evidence="2">
    <location>
        <begin position="2"/>
        <end position="80"/>
    </location>
</feature>
<keyword evidence="4" id="KW-1185">Reference proteome</keyword>
<dbReference type="EMBL" id="FUIG01000110">
    <property type="protein sequence ID" value="SJM36040.1"/>
    <property type="molecule type" value="Genomic_DNA"/>
</dbReference>
<sequence length="113" mass="12438">MPRGRIVLGHGEPMLDPVLEGCGIAFLPTWLIAKALASGDLECVLSVHLVETAPIHAIWPTTRTLAPKIRFTVDELVERFSPPAWEICDVIGQPGQLRVAAPPLWTSQHLFPR</sequence>
<protein>
    <recommendedName>
        <fullName evidence="2">LysR substrate-binding domain-containing protein</fullName>
    </recommendedName>
</protein>
<evidence type="ECO:0000313" key="4">
    <source>
        <dbReference type="Proteomes" id="UP000245698"/>
    </source>
</evidence>
<evidence type="ECO:0000313" key="3">
    <source>
        <dbReference type="EMBL" id="SJM36040.1"/>
    </source>
</evidence>